<dbReference type="EMBL" id="QXFT01003113">
    <property type="protein sequence ID" value="KAE9289187.1"/>
    <property type="molecule type" value="Genomic_DNA"/>
</dbReference>
<dbReference type="Proteomes" id="UP000434957">
    <property type="component" value="Unassembled WGS sequence"/>
</dbReference>
<organism evidence="1 4">
    <name type="scientific">Phytophthora rubi</name>
    <dbReference type="NCBI Taxonomy" id="129364"/>
    <lineage>
        <taxon>Eukaryota</taxon>
        <taxon>Sar</taxon>
        <taxon>Stramenopiles</taxon>
        <taxon>Oomycota</taxon>
        <taxon>Peronosporomycetes</taxon>
        <taxon>Peronosporales</taxon>
        <taxon>Peronosporaceae</taxon>
        <taxon>Phytophthora</taxon>
    </lineage>
</organism>
<reference evidence="1 4" key="1">
    <citation type="submission" date="2018-09" db="EMBL/GenBank/DDBJ databases">
        <title>Genomic investigation of the strawberry pathogen Phytophthora fragariae indicates pathogenicity is determined by transcriptional variation in three key races.</title>
        <authorList>
            <person name="Adams T.M."/>
            <person name="Armitage A.D."/>
            <person name="Sobczyk M.K."/>
            <person name="Bates H.J."/>
            <person name="Dunwell J.M."/>
            <person name="Nellist C.F."/>
            <person name="Harrison R.J."/>
        </authorList>
    </citation>
    <scope>NUCLEOTIDE SEQUENCE [LARGE SCALE GENOMIC DNA]</scope>
    <source>
        <strain evidence="1 4">SCRP324</strain>
        <strain evidence="2 3">SCRP333</strain>
    </source>
</reference>
<evidence type="ECO:0000313" key="3">
    <source>
        <dbReference type="Proteomes" id="UP000434957"/>
    </source>
</evidence>
<comment type="caution">
    <text evidence="1">The sequence shown here is derived from an EMBL/GenBank/DDBJ whole genome shotgun (WGS) entry which is preliminary data.</text>
</comment>
<protein>
    <submittedName>
        <fullName evidence="1">Uncharacterized protein</fullName>
    </submittedName>
</protein>
<dbReference type="AlphaFoldDB" id="A0A6A3IXE2"/>
<proteinExistence type="predicted"/>
<evidence type="ECO:0000313" key="4">
    <source>
        <dbReference type="Proteomes" id="UP000435112"/>
    </source>
</evidence>
<keyword evidence="3" id="KW-1185">Reference proteome</keyword>
<dbReference type="EMBL" id="QXFU01002360">
    <property type="protein sequence ID" value="KAE8986741.1"/>
    <property type="molecule type" value="Genomic_DNA"/>
</dbReference>
<evidence type="ECO:0000313" key="2">
    <source>
        <dbReference type="EMBL" id="KAE9289187.1"/>
    </source>
</evidence>
<dbReference type="Proteomes" id="UP000435112">
    <property type="component" value="Unassembled WGS sequence"/>
</dbReference>
<accession>A0A6A3IXE2</accession>
<sequence length="49" mass="5087">MPVLCSIIVEVSSKAKDEVALSIPNAAKSRICPTLVFTATALSVQLLSA</sequence>
<evidence type="ECO:0000313" key="1">
    <source>
        <dbReference type="EMBL" id="KAE8986741.1"/>
    </source>
</evidence>
<name>A0A6A3IXE2_9STRA</name>
<gene>
    <name evidence="1" type="ORF">PR002_g22261</name>
    <name evidence="2" type="ORF">PR003_g25624</name>
</gene>